<sequence>MANEQNGNRTKRRRVLAEVQEYIQRISSEIPAPNNESRFDQELIGTEASGNTITSTEVQSNRDLTAAPVCETNFYVDKDSDFHDPLDSDDSGYDQANDTLQQQLSSWANHYNISHNALSRLLDVLRQQHPHLPKDPRTFLGTVTK</sequence>
<evidence type="ECO:0000313" key="2">
    <source>
        <dbReference type="Proteomes" id="UP001152320"/>
    </source>
</evidence>
<name>A0A9Q1HK51_HOLLE</name>
<comment type="caution">
    <text evidence="1">The sequence shown here is derived from an EMBL/GenBank/DDBJ whole genome shotgun (WGS) entry which is preliminary data.</text>
</comment>
<dbReference type="OrthoDB" id="7539153at2759"/>
<accession>A0A9Q1HK51</accession>
<dbReference type="EMBL" id="JAIZAY010000001">
    <property type="protein sequence ID" value="KAJ8050129.1"/>
    <property type="molecule type" value="Genomic_DNA"/>
</dbReference>
<evidence type="ECO:0000313" key="1">
    <source>
        <dbReference type="EMBL" id="KAJ8050129.1"/>
    </source>
</evidence>
<reference evidence="1" key="1">
    <citation type="submission" date="2021-10" db="EMBL/GenBank/DDBJ databases">
        <title>Tropical sea cucumber genome reveals ecological adaptation and Cuvierian tubules defense mechanism.</title>
        <authorList>
            <person name="Chen T."/>
        </authorList>
    </citation>
    <scope>NUCLEOTIDE SEQUENCE</scope>
    <source>
        <strain evidence="1">Nanhai2018</strain>
        <tissue evidence="1">Muscle</tissue>
    </source>
</reference>
<dbReference type="AlphaFoldDB" id="A0A9Q1HK51"/>
<keyword evidence="2" id="KW-1185">Reference proteome</keyword>
<gene>
    <name evidence="1" type="ORF">HOLleu_03207</name>
</gene>
<organism evidence="1 2">
    <name type="scientific">Holothuria leucospilota</name>
    <name type="common">Black long sea cucumber</name>
    <name type="synonym">Mertensiothuria leucospilota</name>
    <dbReference type="NCBI Taxonomy" id="206669"/>
    <lineage>
        <taxon>Eukaryota</taxon>
        <taxon>Metazoa</taxon>
        <taxon>Echinodermata</taxon>
        <taxon>Eleutherozoa</taxon>
        <taxon>Echinozoa</taxon>
        <taxon>Holothuroidea</taxon>
        <taxon>Aspidochirotacea</taxon>
        <taxon>Aspidochirotida</taxon>
        <taxon>Holothuriidae</taxon>
        <taxon>Holothuria</taxon>
    </lineage>
</organism>
<dbReference type="Proteomes" id="UP001152320">
    <property type="component" value="Chromosome 1"/>
</dbReference>
<protein>
    <submittedName>
        <fullName evidence="1">Uncharacterized protein</fullName>
    </submittedName>
</protein>
<proteinExistence type="predicted"/>